<dbReference type="GO" id="GO:0016020">
    <property type="term" value="C:membrane"/>
    <property type="evidence" value="ECO:0007669"/>
    <property type="project" value="UniProtKB-SubCell"/>
</dbReference>
<comment type="caution">
    <text evidence="15">The sequence shown here is derived from an EMBL/GenBank/DDBJ whole genome shotgun (WGS) entry which is preliminary data.</text>
</comment>
<keyword evidence="9" id="KW-1071">Ligand-gated ion channel</keyword>
<evidence type="ECO:0000256" key="3">
    <source>
        <dbReference type="ARBA" id="ARBA00022692"/>
    </source>
</evidence>
<keyword evidence="16" id="KW-1185">Reference proteome</keyword>
<evidence type="ECO:0000256" key="1">
    <source>
        <dbReference type="ARBA" id="ARBA00004141"/>
    </source>
</evidence>
<dbReference type="Proteomes" id="UP000289340">
    <property type="component" value="Chromosome 4"/>
</dbReference>
<evidence type="ECO:0000256" key="11">
    <source>
        <dbReference type="SAM" id="Phobius"/>
    </source>
</evidence>
<evidence type="ECO:0000256" key="4">
    <source>
        <dbReference type="ARBA" id="ARBA00022989"/>
    </source>
</evidence>
<dbReference type="EMBL" id="QZWG01000004">
    <property type="protein sequence ID" value="RZC14268.1"/>
    <property type="molecule type" value="Genomic_DNA"/>
</dbReference>
<dbReference type="InterPro" id="IPR009723">
    <property type="entry name" value="Pop1_N"/>
</dbReference>
<dbReference type="FunFam" id="3.40.190.10:FF:000054">
    <property type="entry name" value="Glutamate receptor"/>
    <property type="match status" value="1"/>
</dbReference>
<dbReference type="SUPFAM" id="SSF53850">
    <property type="entry name" value="Periplasmic binding protein-like II"/>
    <property type="match status" value="1"/>
</dbReference>
<dbReference type="GO" id="GO:0015276">
    <property type="term" value="F:ligand-gated monoatomic ion channel activity"/>
    <property type="evidence" value="ECO:0007669"/>
    <property type="project" value="InterPro"/>
</dbReference>
<keyword evidence="5" id="KW-0406">Ion transport</keyword>
<dbReference type="EMBL" id="QZWG01000004">
    <property type="protein sequence ID" value="RZC14269.1"/>
    <property type="molecule type" value="Genomic_DNA"/>
</dbReference>
<sequence>MISQINGTNAIQRYCIDIFLAAFKLLPYAVQYKFIMFGDGHKNPSYCDLVNMITSNVFDAAVGDIAIVSVRTKIVDFTRPYIESGLVVVAPVKKIEVKCLGFLATIYSTYVGCHCFFFLFVGAVVWILEHRTNDEFRGLPREHIVTVLWVDLGTSDYFAIDVLLNCLTVLSSEGQVLHYNVGLLNYFDYMTKFPFLHLGDKEFIHLSCTALPVPTVQHHQALLTWKFFTMVTDGTKKPQVSVPTPPPPWKINLQKYAESHALELHSLQSIIENRVNSDYRSQKNKRRRKTVFDNQIARKGCRRKRQKLGIIDKALAKSGLEENHQKKLPRCVHRRYELKKNPENGFCTSGDVTKRLRTHAWHAKWFAMTKLWGYHLPLCLQGRGKGSRALLKKAQTRGACT</sequence>
<evidence type="ECO:0000313" key="14">
    <source>
        <dbReference type="EMBL" id="RZC14268.1"/>
    </source>
</evidence>
<dbReference type="GO" id="GO:0001682">
    <property type="term" value="P:tRNA 5'-leader removal"/>
    <property type="evidence" value="ECO:0007669"/>
    <property type="project" value="InterPro"/>
</dbReference>
<proteinExistence type="predicted"/>
<dbReference type="AlphaFoldDB" id="A0A445KTS0"/>
<evidence type="ECO:0000256" key="8">
    <source>
        <dbReference type="ARBA" id="ARBA00023180"/>
    </source>
</evidence>
<organism evidence="15 16">
    <name type="scientific">Glycine soja</name>
    <name type="common">Wild soybean</name>
    <dbReference type="NCBI Taxonomy" id="3848"/>
    <lineage>
        <taxon>Eukaryota</taxon>
        <taxon>Viridiplantae</taxon>
        <taxon>Streptophyta</taxon>
        <taxon>Embryophyta</taxon>
        <taxon>Tracheophyta</taxon>
        <taxon>Spermatophyta</taxon>
        <taxon>Magnoliopsida</taxon>
        <taxon>eudicotyledons</taxon>
        <taxon>Gunneridae</taxon>
        <taxon>Pentapetalae</taxon>
        <taxon>rosids</taxon>
        <taxon>fabids</taxon>
        <taxon>Fabales</taxon>
        <taxon>Fabaceae</taxon>
        <taxon>Papilionoideae</taxon>
        <taxon>50 kb inversion clade</taxon>
        <taxon>NPAAA clade</taxon>
        <taxon>indigoferoid/millettioid clade</taxon>
        <taxon>Phaseoleae</taxon>
        <taxon>Glycine</taxon>
        <taxon>Glycine subgen. Soja</taxon>
    </lineage>
</organism>
<evidence type="ECO:0000256" key="10">
    <source>
        <dbReference type="ARBA" id="ARBA00023303"/>
    </source>
</evidence>
<comment type="subcellular location">
    <subcellularLocation>
        <location evidence="1">Membrane</location>
        <topology evidence="1">Multi-pass membrane protein</topology>
    </subcellularLocation>
</comment>
<dbReference type="Gene3D" id="3.40.190.10">
    <property type="entry name" value="Periplasmic binding protein-like II"/>
    <property type="match status" value="1"/>
</dbReference>
<evidence type="ECO:0000256" key="5">
    <source>
        <dbReference type="ARBA" id="ARBA00023065"/>
    </source>
</evidence>
<keyword evidence="4 11" id="KW-1133">Transmembrane helix</keyword>
<keyword evidence="2" id="KW-0813">Transport</keyword>
<keyword evidence="10" id="KW-0407">Ion channel</keyword>
<dbReference type="InterPro" id="IPR021920">
    <property type="entry name" value="DUF3531"/>
</dbReference>
<evidence type="ECO:0000256" key="2">
    <source>
        <dbReference type="ARBA" id="ARBA00022448"/>
    </source>
</evidence>
<keyword evidence="7 15" id="KW-0675">Receptor</keyword>
<keyword evidence="6 11" id="KW-0472">Membrane</keyword>
<dbReference type="PANTHER" id="PTHR22731:SF3">
    <property type="entry name" value="RIBONUCLEASES P_MRP PROTEIN SUBUNIT POP1"/>
    <property type="match status" value="1"/>
</dbReference>
<gene>
    <name evidence="15" type="ORF">D0Y65_008324</name>
</gene>
<dbReference type="Pfam" id="PF10613">
    <property type="entry name" value="Lig_chan-Glu_bd"/>
    <property type="match status" value="1"/>
</dbReference>
<dbReference type="InterPro" id="IPR039182">
    <property type="entry name" value="Pop1"/>
</dbReference>
<evidence type="ECO:0000256" key="9">
    <source>
        <dbReference type="ARBA" id="ARBA00023286"/>
    </source>
</evidence>
<feature type="domain" description="Pop1 N-terminal" evidence="12">
    <location>
        <begin position="280"/>
        <end position="399"/>
    </location>
</feature>
<dbReference type="Pfam" id="PF06978">
    <property type="entry name" value="POP1_N"/>
    <property type="match status" value="1"/>
</dbReference>
<reference evidence="15 16" key="1">
    <citation type="submission" date="2018-09" db="EMBL/GenBank/DDBJ databases">
        <title>A high-quality reference genome of wild soybean provides a powerful tool to mine soybean genomes.</title>
        <authorList>
            <person name="Xie M."/>
            <person name="Chung C.Y.L."/>
            <person name="Li M.-W."/>
            <person name="Wong F.-L."/>
            <person name="Chan T.-F."/>
            <person name="Lam H.-M."/>
        </authorList>
    </citation>
    <scope>NUCLEOTIDE SEQUENCE [LARGE SCALE GENOMIC DNA]</scope>
    <source>
        <strain evidence="16">cv. W05</strain>
        <tissue evidence="15">Hypocotyl of etiolated seedlings</tissue>
    </source>
</reference>
<evidence type="ECO:0000313" key="16">
    <source>
        <dbReference type="Proteomes" id="UP000289340"/>
    </source>
</evidence>
<evidence type="ECO:0000259" key="13">
    <source>
        <dbReference type="Pfam" id="PF10613"/>
    </source>
</evidence>
<feature type="domain" description="Ionotropic glutamate receptor L-glutamate and glycine-binding" evidence="13">
    <location>
        <begin position="4"/>
        <end position="91"/>
    </location>
</feature>
<evidence type="ECO:0000313" key="15">
    <source>
        <dbReference type="EMBL" id="RZC14269.1"/>
    </source>
</evidence>
<dbReference type="Pfam" id="PF12049">
    <property type="entry name" value="DUF3531"/>
    <property type="match status" value="1"/>
</dbReference>
<evidence type="ECO:0000256" key="7">
    <source>
        <dbReference type="ARBA" id="ARBA00023170"/>
    </source>
</evidence>
<dbReference type="PANTHER" id="PTHR22731">
    <property type="entry name" value="RIBONUCLEASES P/MRP PROTEIN SUBUNIT POP1"/>
    <property type="match status" value="1"/>
</dbReference>
<accession>A0A445KTS0</accession>
<feature type="transmembrane region" description="Helical" evidence="11">
    <location>
        <begin position="100"/>
        <end position="128"/>
    </location>
</feature>
<dbReference type="GO" id="GO:0005655">
    <property type="term" value="C:nucleolar ribonuclease P complex"/>
    <property type="evidence" value="ECO:0007669"/>
    <property type="project" value="InterPro"/>
</dbReference>
<dbReference type="InterPro" id="IPR019594">
    <property type="entry name" value="Glu/Gly-bd"/>
</dbReference>
<evidence type="ECO:0000259" key="12">
    <source>
        <dbReference type="Pfam" id="PF06978"/>
    </source>
</evidence>
<keyword evidence="3 11" id="KW-0812">Transmembrane</keyword>
<name>A0A445KTS0_GLYSO</name>
<keyword evidence="8" id="KW-0325">Glycoprotein</keyword>
<protein>
    <submittedName>
        <fullName evidence="14">Glutamate receptor 3.2 isoform A</fullName>
    </submittedName>
    <submittedName>
        <fullName evidence="15">Glutamate receptor 3.2 isoform B</fullName>
    </submittedName>
</protein>
<dbReference type="GO" id="GO:0000172">
    <property type="term" value="C:ribonuclease MRP complex"/>
    <property type="evidence" value="ECO:0007669"/>
    <property type="project" value="InterPro"/>
</dbReference>
<evidence type="ECO:0000256" key="6">
    <source>
        <dbReference type="ARBA" id="ARBA00023136"/>
    </source>
</evidence>